<dbReference type="SUPFAM" id="SSF52518">
    <property type="entry name" value="Thiamin diphosphate-binding fold (THDP-binding)"/>
    <property type="match status" value="2"/>
</dbReference>
<dbReference type="EMBL" id="CABFVH010000013">
    <property type="protein sequence ID" value="VUF12766.1"/>
    <property type="molecule type" value="Genomic_DNA"/>
</dbReference>
<dbReference type="EMBL" id="BPQI01000006">
    <property type="protein sequence ID" value="GJD54434.1"/>
    <property type="molecule type" value="Genomic_DNA"/>
</dbReference>
<reference evidence="8 9" key="1">
    <citation type="submission" date="2019-06" db="EMBL/GenBank/DDBJ databases">
        <authorList>
            <person name="Rodrigo-Torres L."/>
            <person name="Arahal R. D."/>
            <person name="Lucena T."/>
        </authorList>
    </citation>
    <scope>NUCLEOTIDE SEQUENCE [LARGE SCALE GENOMIC DNA]</scope>
    <source>
        <strain evidence="8 9">SW08-7</strain>
    </source>
</reference>
<evidence type="ECO:0000256" key="3">
    <source>
        <dbReference type="RuleBase" id="RU362132"/>
    </source>
</evidence>
<dbReference type="FunFam" id="3.40.50.970:FF:000007">
    <property type="entry name" value="Acetolactate synthase"/>
    <property type="match status" value="1"/>
</dbReference>
<evidence type="ECO:0000259" key="4">
    <source>
        <dbReference type="Pfam" id="PF00205"/>
    </source>
</evidence>
<dbReference type="EC" id="2.2.1.6" evidence="8"/>
<evidence type="ECO:0000256" key="1">
    <source>
        <dbReference type="ARBA" id="ARBA00007812"/>
    </source>
</evidence>
<reference evidence="7" key="3">
    <citation type="submission" date="2021-08" db="EMBL/GenBank/DDBJ databases">
        <authorList>
            <person name="Tani A."/>
            <person name="Ola A."/>
            <person name="Ogura Y."/>
            <person name="Katsura K."/>
            <person name="Hayashi T."/>
        </authorList>
    </citation>
    <scope>NUCLEOTIDE SEQUENCE</scope>
    <source>
        <strain evidence="7">DSM 22415</strain>
    </source>
</reference>
<feature type="domain" description="Thiamine pyrophosphate enzyme TPP-binding" evidence="5">
    <location>
        <begin position="414"/>
        <end position="553"/>
    </location>
</feature>
<evidence type="ECO:0000313" key="7">
    <source>
        <dbReference type="EMBL" id="GJD54434.1"/>
    </source>
</evidence>
<dbReference type="PANTHER" id="PTHR18968:SF142">
    <property type="entry name" value="ACETOLACTATE SYNTHASE"/>
    <property type="match status" value="1"/>
</dbReference>
<comment type="similarity">
    <text evidence="1 3">Belongs to the TPP enzyme family.</text>
</comment>
<dbReference type="InterPro" id="IPR011766">
    <property type="entry name" value="TPP_enzyme_TPP-bd"/>
</dbReference>
<dbReference type="RefSeq" id="WP_144764200.1">
    <property type="nucleotide sequence ID" value="NZ_BPQI01000006.1"/>
</dbReference>
<dbReference type="Pfam" id="PF00205">
    <property type="entry name" value="TPP_enzyme_M"/>
    <property type="match status" value="1"/>
</dbReference>
<dbReference type="GO" id="GO:0050660">
    <property type="term" value="F:flavin adenine dinucleotide binding"/>
    <property type="evidence" value="ECO:0007669"/>
    <property type="project" value="TreeGrafter"/>
</dbReference>
<evidence type="ECO:0000313" key="10">
    <source>
        <dbReference type="Proteomes" id="UP001055303"/>
    </source>
</evidence>
<dbReference type="Pfam" id="PF02776">
    <property type="entry name" value="TPP_enzyme_N"/>
    <property type="match status" value="1"/>
</dbReference>
<dbReference type="OrthoDB" id="4494979at2"/>
<feature type="domain" description="Thiamine pyrophosphate enzyme central" evidence="4">
    <location>
        <begin position="202"/>
        <end position="339"/>
    </location>
</feature>
<sequence length="616" mass="65784">MTGPVRLADYVAGFVARQGVECVFLVPGGGAMYLVDAFGNHPDLTYVANHHEQASSIAAEAYARINGRLGCAVVTTGPGATNAVTGCAGAWIESVPLLIISGQVKRADLIGESGVRQMGPQEVDIVSIVRPITKFVARVMDPLAIRRHLEEAVHAATTGRRGPVWLDIPLDVQNAPIDPEALAPFMPPPPAPEAPLRAEAGAVMAMLARAERPLILAGHGIRLAEAAGPFRELYEALQVPVATTWNATDLIPASHPLSIGKPGTVALRPPNFAVQNADLILSIGARLDNVVTAYNPAKFGRHAQKIVVDVDPAELAKFAGNAGFARRIEADARDFIAALLPEARAAQVPDRSGWLARCADWKARYPINDGAPFPESGPIGHFHLTDALSDELPEDSLIVTGSSGLAVEFFYTGFRNKPGQRVFLTSGLGAMGYGLPAMIGAYMASDRRPFIGIESDGSLMMNLQELQTIATLGLPLRLFVVNNGGYASIRNTQRNYFEGRYVGSGPQGKLDIPDLVPLARTFGWDAFAIADVADLKAGIRRALDATGPLLVDVRVVQDEALFPKSAALPQPDGSILSMPLEDMSPLLPRDEFFANMLVPVDPASEAVPEHLVTRRR</sequence>
<dbReference type="GO" id="GO:0003984">
    <property type="term" value="F:acetolactate synthase activity"/>
    <property type="evidence" value="ECO:0007669"/>
    <property type="project" value="UniProtKB-EC"/>
</dbReference>
<dbReference type="Pfam" id="PF02775">
    <property type="entry name" value="TPP_enzyme_C"/>
    <property type="match status" value="1"/>
</dbReference>
<dbReference type="GO" id="GO:0005948">
    <property type="term" value="C:acetolactate synthase complex"/>
    <property type="evidence" value="ECO:0007669"/>
    <property type="project" value="TreeGrafter"/>
</dbReference>
<dbReference type="GO" id="GO:0009097">
    <property type="term" value="P:isoleucine biosynthetic process"/>
    <property type="evidence" value="ECO:0007669"/>
    <property type="project" value="TreeGrafter"/>
</dbReference>
<evidence type="ECO:0000313" key="9">
    <source>
        <dbReference type="Proteomes" id="UP000401717"/>
    </source>
</evidence>
<evidence type="ECO:0000313" key="8">
    <source>
        <dbReference type="EMBL" id="VUF12766.1"/>
    </source>
</evidence>
<name>A0A564FYB2_9HYPH</name>
<dbReference type="PANTHER" id="PTHR18968">
    <property type="entry name" value="THIAMINE PYROPHOSPHATE ENZYMES"/>
    <property type="match status" value="1"/>
</dbReference>
<dbReference type="InterPro" id="IPR012000">
    <property type="entry name" value="Thiamin_PyroP_enz_cen_dom"/>
</dbReference>
<keyword evidence="10" id="KW-1185">Reference proteome</keyword>
<dbReference type="InterPro" id="IPR029061">
    <property type="entry name" value="THDP-binding"/>
</dbReference>
<dbReference type="InterPro" id="IPR045229">
    <property type="entry name" value="TPP_enz"/>
</dbReference>
<evidence type="ECO:0000259" key="5">
    <source>
        <dbReference type="Pfam" id="PF02775"/>
    </source>
</evidence>
<dbReference type="CDD" id="cd00568">
    <property type="entry name" value="TPP_enzymes"/>
    <property type="match status" value="1"/>
</dbReference>
<evidence type="ECO:0000259" key="6">
    <source>
        <dbReference type="Pfam" id="PF02776"/>
    </source>
</evidence>
<organism evidence="8 9">
    <name type="scientific">Methylobacterium dankookense</name>
    <dbReference type="NCBI Taxonomy" id="560405"/>
    <lineage>
        <taxon>Bacteria</taxon>
        <taxon>Pseudomonadati</taxon>
        <taxon>Pseudomonadota</taxon>
        <taxon>Alphaproteobacteria</taxon>
        <taxon>Hyphomicrobiales</taxon>
        <taxon>Methylobacteriaceae</taxon>
        <taxon>Methylobacterium</taxon>
    </lineage>
</organism>
<dbReference type="Gene3D" id="3.40.50.970">
    <property type="match status" value="2"/>
</dbReference>
<reference evidence="7" key="2">
    <citation type="journal article" date="2021" name="Front. Microbiol.">
        <title>Comprehensive Comparative Genomics and Phenotyping of Methylobacterium Species.</title>
        <authorList>
            <person name="Alessa O."/>
            <person name="Ogura Y."/>
            <person name="Fujitani Y."/>
            <person name="Takami H."/>
            <person name="Hayashi T."/>
            <person name="Sahin N."/>
            <person name="Tani A."/>
        </authorList>
    </citation>
    <scope>NUCLEOTIDE SEQUENCE</scope>
    <source>
        <strain evidence="7">DSM 22415</strain>
    </source>
</reference>
<dbReference type="Proteomes" id="UP000401717">
    <property type="component" value="Unassembled WGS sequence"/>
</dbReference>
<protein>
    <submittedName>
        <fullName evidence="8">Acetolactate synthase large subunit</fullName>
        <ecNumber evidence="8">2.2.1.6</ecNumber>
    </submittedName>
</protein>
<keyword evidence="2 3" id="KW-0786">Thiamine pyrophosphate</keyword>
<dbReference type="InterPro" id="IPR029035">
    <property type="entry name" value="DHS-like_NAD/FAD-binding_dom"/>
</dbReference>
<evidence type="ECO:0000256" key="2">
    <source>
        <dbReference type="ARBA" id="ARBA00023052"/>
    </source>
</evidence>
<feature type="domain" description="Thiamine pyrophosphate enzyme N-terminal TPP-binding" evidence="6">
    <location>
        <begin position="6"/>
        <end position="126"/>
    </location>
</feature>
<proteinExistence type="inferred from homology"/>
<dbReference type="CDD" id="cd07035">
    <property type="entry name" value="TPP_PYR_POX_like"/>
    <property type="match status" value="1"/>
</dbReference>
<dbReference type="AlphaFoldDB" id="A0A564FYB2"/>
<dbReference type="GO" id="GO:0009099">
    <property type="term" value="P:L-valine biosynthetic process"/>
    <property type="evidence" value="ECO:0007669"/>
    <property type="project" value="TreeGrafter"/>
</dbReference>
<keyword evidence="8" id="KW-0808">Transferase</keyword>
<accession>A0A564FYB2</accession>
<dbReference type="Proteomes" id="UP001055303">
    <property type="component" value="Unassembled WGS sequence"/>
</dbReference>
<dbReference type="GO" id="GO:0030976">
    <property type="term" value="F:thiamine pyrophosphate binding"/>
    <property type="evidence" value="ECO:0007669"/>
    <property type="project" value="InterPro"/>
</dbReference>
<dbReference type="InterPro" id="IPR012001">
    <property type="entry name" value="Thiamin_PyroP_enz_TPP-bd_dom"/>
</dbReference>
<dbReference type="SUPFAM" id="SSF52467">
    <property type="entry name" value="DHS-like NAD/FAD-binding domain"/>
    <property type="match status" value="1"/>
</dbReference>
<dbReference type="GO" id="GO:0000287">
    <property type="term" value="F:magnesium ion binding"/>
    <property type="evidence" value="ECO:0007669"/>
    <property type="project" value="InterPro"/>
</dbReference>
<gene>
    <name evidence="8" type="primary">ilvB_2</name>
    <name evidence="7" type="synonym">ilvB_1</name>
    <name evidence="7" type="ORF">IFDJLNFL_0305</name>
    <name evidence="8" type="ORF">MTDSW087_02460</name>
</gene>
<dbReference type="Gene3D" id="3.40.50.1220">
    <property type="entry name" value="TPP-binding domain"/>
    <property type="match status" value="1"/>
</dbReference>